<name>A0A803NAB9_CHEQI</name>
<keyword evidence="5" id="KW-1185">Reference proteome</keyword>
<dbReference type="GO" id="GO:0005635">
    <property type="term" value="C:nuclear envelope"/>
    <property type="evidence" value="ECO:0007669"/>
    <property type="project" value="TreeGrafter"/>
</dbReference>
<dbReference type="GO" id="GO:0005829">
    <property type="term" value="C:cytosol"/>
    <property type="evidence" value="ECO:0007669"/>
    <property type="project" value="TreeGrafter"/>
</dbReference>
<keyword evidence="3" id="KW-0813">Transport</keyword>
<dbReference type="Gramene" id="AUR62042918-RA">
    <property type="protein sequence ID" value="AUR62042918-RA:cds"/>
    <property type="gene ID" value="AUR62042918"/>
</dbReference>
<keyword evidence="3" id="KW-0653">Protein transport</keyword>
<dbReference type="Proteomes" id="UP000596660">
    <property type="component" value="Unplaced"/>
</dbReference>
<dbReference type="InterPro" id="IPR016024">
    <property type="entry name" value="ARM-type_fold"/>
</dbReference>
<dbReference type="GO" id="GO:0006606">
    <property type="term" value="P:protein import into nucleus"/>
    <property type="evidence" value="ECO:0007669"/>
    <property type="project" value="TreeGrafter"/>
</dbReference>
<evidence type="ECO:0000256" key="3">
    <source>
        <dbReference type="ARBA" id="ARBA00022927"/>
    </source>
</evidence>
<dbReference type="Gene3D" id="1.25.10.10">
    <property type="entry name" value="Leucine-rich Repeat Variant"/>
    <property type="match status" value="1"/>
</dbReference>
<dbReference type="InterPro" id="IPR011989">
    <property type="entry name" value="ARM-like"/>
</dbReference>
<dbReference type="PANTHER" id="PTHR10997">
    <property type="entry name" value="IMPORTIN-7, 8, 11"/>
    <property type="match status" value="1"/>
</dbReference>
<comment type="subcellular location">
    <subcellularLocation>
        <location evidence="1">Cytoplasm</location>
    </subcellularLocation>
</comment>
<protein>
    <submittedName>
        <fullName evidence="4">Uncharacterized protein</fullName>
    </submittedName>
</protein>
<evidence type="ECO:0000313" key="4">
    <source>
        <dbReference type="EnsemblPlants" id="AUR62042918-RA:cds"/>
    </source>
</evidence>
<accession>A0A803NAB9</accession>
<proteinExistence type="predicted"/>
<dbReference type="SUPFAM" id="SSF48371">
    <property type="entry name" value="ARM repeat"/>
    <property type="match status" value="1"/>
</dbReference>
<dbReference type="AlphaFoldDB" id="A0A803NAB9"/>
<dbReference type="PANTHER" id="PTHR10997:SF18">
    <property type="entry name" value="D-IMPORTIN 7_RANBP7"/>
    <property type="match status" value="1"/>
</dbReference>
<evidence type="ECO:0000256" key="1">
    <source>
        <dbReference type="ARBA" id="ARBA00004496"/>
    </source>
</evidence>
<sequence length="145" mass="16514">MDEQSKISSADKALVRENILVFVVQVLPLLRVQLGECLKTIIHVDYPEQWPGLLHWVKHNLQDQQLNEFLESLEVLLAKKRVEEALAALDEVETVVEDANDRGSLKTTMLIALQNAITASRLKLAINWWKQLASLPPKVLKEEQL</sequence>
<organism evidence="4 5">
    <name type="scientific">Chenopodium quinoa</name>
    <name type="common">Quinoa</name>
    <dbReference type="NCBI Taxonomy" id="63459"/>
    <lineage>
        <taxon>Eukaryota</taxon>
        <taxon>Viridiplantae</taxon>
        <taxon>Streptophyta</taxon>
        <taxon>Embryophyta</taxon>
        <taxon>Tracheophyta</taxon>
        <taxon>Spermatophyta</taxon>
        <taxon>Magnoliopsida</taxon>
        <taxon>eudicotyledons</taxon>
        <taxon>Gunneridae</taxon>
        <taxon>Pentapetalae</taxon>
        <taxon>Caryophyllales</taxon>
        <taxon>Chenopodiaceae</taxon>
        <taxon>Chenopodioideae</taxon>
        <taxon>Atripliceae</taxon>
        <taxon>Chenopodium</taxon>
    </lineage>
</organism>
<reference evidence="4" key="1">
    <citation type="journal article" date="2017" name="Nature">
        <title>The genome of Chenopodium quinoa.</title>
        <authorList>
            <person name="Jarvis D.E."/>
            <person name="Ho Y.S."/>
            <person name="Lightfoot D.J."/>
            <person name="Schmoeckel S.M."/>
            <person name="Li B."/>
            <person name="Borm T.J.A."/>
            <person name="Ohyanagi H."/>
            <person name="Mineta K."/>
            <person name="Michell C.T."/>
            <person name="Saber N."/>
            <person name="Kharbatia N.M."/>
            <person name="Rupper R.R."/>
            <person name="Sharp A.R."/>
            <person name="Dally N."/>
            <person name="Boughton B.A."/>
            <person name="Woo Y.H."/>
            <person name="Gao G."/>
            <person name="Schijlen E.G.W.M."/>
            <person name="Guo X."/>
            <person name="Momin A.A."/>
            <person name="Negrao S."/>
            <person name="Al-Babili S."/>
            <person name="Gehring C."/>
            <person name="Roessner U."/>
            <person name="Jung C."/>
            <person name="Murphy K."/>
            <person name="Arold S.T."/>
            <person name="Gojobori T."/>
            <person name="van der Linden C.G."/>
            <person name="van Loo E.N."/>
            <person name="Jellen E.N."/>
            <person name="Maughan P.J."/>
            <person name="Tester M."/>
        </authorList>
    </citation>
    <scope>NUCLEOTIDE SEQUENCE [LARGE SCALE GENOMIC DNA]</scope>
    <source>
        <strain evidence="4">cv. PI 614886</strain>
    </source>
</reference>
<evidence type="ECO:0000256" key="2">
    <source>
        <dbReference type="ARBA" id="ARBA00022490"/>
    </source>
</evidence>
<reference evidence="4" key="2">
    <citation type="submission" date="2021-03" db="UniProtKB">
        <authorList>
            <consortium name="EnsemblPlants"/>
        </authorList>
    </citation>
    <scope>IDENTIFICATION</scope>
</reference>
<keyword evidence="2" id="KW-0963">Cytoplasm</keyword>
<evidence type="ECO:0000313" key="5">
    <source>
        <dbReference type="Proteomes" id="UP000596660"/>
    </source>
</evidence>
<dbReference type="EnsemblPlants" id="AUR62042918-RA">
    <property type="protein sequence ID" value="AUR62042918-RA:cds"/>
    <property type="gene ID" value="AUR62042918"/>
</dbReference>